<name>A0A9E5MGV6_9GAMM</name>
<organism evidence="3 4">
    <name type="scientific">Pseudomaricurvus hydrocarbonicus</name>
    <dbReference type="NCBI Taxonomy" id="1470433"/>
    <lineage>
        <taxon>Bacteria</taxon>
        <taxon>Pseudomonadati</taxon>
        <taxon>Pseudomonadota</taxon>
        <taxon>Gammaproteobacteria</taxon>
        <taxon>Cellvibrionales</taxon>
        <taxon>Cellvibrionaceae</taxon>
        <taxon>Pseudomaricurvus</taxon>
    </lineage>
</organism>
<dbReference type="InterPro" id="IPR018060">
    <property type="entry name" value="HTH_AraC"/>
</dbReference>
<dbReference type="PANTHER" id="PTHR47894">
    <property type="entry name" value="HTH-TYPE TRANSCRIPTIONAL REGULATOR GADX"/>
    <property type="match status" value="1"/>
</dbReference>
<feature type="domain" description="HTH araC/xylS-type" evidence="2">
    <location>
        <begin position="241"/>
        <end position="339"/>
    </location>
</feature>
<dbReference type="GO" id="GO:0003700">
    <property type="term" value="F:DNA-binding transcription factor activity"/>
    <property type="evidence" value="ECO:0007669"/>
    <property type="project" value="InterPro"/>
</dbReference>
<dbReference type="Pfam" id="PF12833">
    <property type="entry name" value="HTH_18"/>
    <property type="match status" value="1"/>
</dbReference>
<dbReference type="InterPro" id="IPR032687">
    <property type="entry name" value="AraC-type_N"/>
</dbReference>
<dbReference type="RefSeq" id="WP_167183520.1">
    <property type="nucleotide sequence ID" value="NZ_JAAONZ010000003.1"/>
</dbReference>
<evidence type="ECO:0000259" key="2">
    <source>
        <dbReference type="PROSITE" id="PS01124"/>
    </source>
</evidence>
<dbReference type="GO" id="GO:0005829">
    <property type="term" value="C:cytosol"/>
    <property type="evidence" value="ECO:0007669"/>
    <property type="project" value="TreeGrafter"/>
</dbReference>
<evidence type="ECO:0000313" key="3">
    <source>
        <dbReference type="EMBL" id="NHO65196.1"/>
    </source>
</evidence>
<comment type="caution">
    <text evidence="3">The sequence shown here is derived from an EMBL/GenBank/DDBJ whole genome shotgun (WGS) entry which is preliminary data.</text>
</comment>
<evidence type="ECO:0000256" key="1">
    <source>
        <dbReference type="ARBA" id="ARBA00023125"/>
    </source>
</evidence>
<keyword evidence="4" id="KW-1185">Reference proteome</keyword>
<accession>A0A9E5MGV6</accession>
<keyword evidence="1" id="KW-0238">DNA-binding</keyword>
<dbReference type="PANTHER" id="PTHR47894:SF1">
    <property type="entry name" value="HTH-TYPE TRANSCRIPTIONAL REGULATOR VQSM"/>
    <property type="match status" value="1"/>
</dbReference>
<dbReference type="AlphaFoldDB" id="A0A9E5MGV6"/>
<dbReference type="SMART" id="SM00342">
    <property type="entry name" value="HTH_ARAC"/>
    <property type="match status" value="1"/>
</dbReference>
<dbReference type="PROSITE" id="PS01124">
    <property type="entry name" value="HTH_ARAC_FAMILY_2"/>
    <property type="match status" value="1"/>
</dbReference>
<dbReference type="GO" id="GO:0000976">
    <property type="term" value="F:transcription cis-regulatory region binding"/>
    <property type="evidence" value="ECO:0007669"/>
    <property type="project" value="TreeGrafter"/>
</dbReference>
<dbReference type="Proteomes" id="UP000787472">
    <property type="component" value="Unassembled WGS sequence"/>
</dbReference>
<evidence type="ECO:0000313" key="4">
    <source>
        <dbReference type="Proteomes" id="UP000787472"/>
    </source>
</evidence>
<gene>
    <name evidence="3" type="ORF">G8770_06525</name>
</gene>
<protein>
    <recommendedName>
        <fullName evidence="2">HTH araC/xylS-type domain-containing protein</fullName>
    </recommendedName>
</protein>
<sequence>MRDYFVADDKILPISQVPAALLELAKNSRMDIDELLRGTGIFLSDLTRRDHNISCAQLKHLIGNLGKQERQPELALRFGRQLPYINNSILLQAISNAASIRDLLEILRTYCRLYYPMCYLHLVSDSKNHYLIVNDAIGCPQQQPFLFQSFISSLITLLKASDIDSNQLAFLLEHSQPLDTAPLHTYLGSRIVYNAPVTAVIIPDTISQKTLTNASEFIKRQALTQCQQLLRKIPGRQGFIENLQRLLLRRALREDITLQRCSDLYGVSPATFKRRLKAHHTSFQQELDYARKLLALSSLVIWQMNNEETAHYLRINDSANFRRSFKRWTGFLPSALKQQLLSLKPSSPLNTDDAITPP</sequence>
<dbReference type="Gene3D" id="1.10.10.60">
    <property type="entry name" value="Homeodomain-like"/>
    <property type="match status" value="1"/>
</dbReference>
<dbReference type="Pfam" id="PF12625">
    <property type="entry name" value="Arabinose_bd"/>
    <property type="match status" value="1"/>
</dbReference>
<dbReference type="EMBL" id="JAAONZ010000003">
    <property type="protein sequence ID" value="NHO65196.1"/>
    <property type="molecule type" value="Genomic_DNA"/>
</dbReference>
<proteinExistence type="predicted"/>
<reference evidence="3" key="1">
    <citation type="submission" date="2020-03" db="EMBL/GenBank/DDBJ databases">
        <authorList>
            <person name="Guo F."/>
        </authorList>
    </citation>
    <scope>NUCLEOTIDE SEQUENCE</scope>
    <source>
        <strain evidence="3">JCM 30134</strain>
    </source>
</reference>